<reference evidence="2" key="1">
    <citation type="submission" date="2020-06" db="EMBL/GenBank/DDBJ databases">
        <authorList>
            <person name="Li T."/>
            <person name="Hu X."/>
            <person name="Zhang T."/>
            <person name="Song X."/>
            <person name="Zhang H."/>
            <person name="Dai N."/>
            <person name="Sheng W."/>
            <person name="Hou X."/>
            <person name="Wei L."/>
        </authorList>
    </citation>
    <scope>NUCLEOTIDE SEQUENCE</scope>
    <source>
        <strain evidence="2">G02</strain>
        <tissue evidence="2">Leaf</tissue>
    </source>
</reference>
<dbReference type="PANTHER" id="PTHR37610">
    <property type="entry name" value="CCHC-TYPE DOMAIN-CONTAINING PROTEIN"/>
    <property type="match status" value="1"/>
</dbReference>
<gene>
    <name evidence="2" type="ORF">Sradi_1483400</name>
</gene>
<protein>
    <recommendedName>
        <fullName evidence="1">Retrotransposon Copia-like N-terminal domain-containing protein</fullName>
    </recommendedName>
</protein>
<accession>A0AAW2U8C2</accession>
<evidence type="ECO:0000259" key="1">
    <source>
        <dbReference type="Pfam" id="PF14244"/>
    </source>
</evidence>
<name>A0AAW2U8C2_SESRA</name>
<dbReference type="InterPro" id="IPR029472">
    <property type="entry name" value="Copia-like_N"/>
</dbReference>
<evidence type="ECO:0000313" key="2">
    <source>
        <dbReference type="EMBL" id="KAL0412817.1"/>
    </source>
</evidence>
<dbReference type="AlphaFoldDB" id="A0AAW2U8C2"/>
<organism evidence="2">
    <name type="scientific">Sesamum radiatum</name>
    <name type="common">Black benniseed</name>
    <dbReference type="NCBI Taxonomy" id="300843"/>
    <lineage>
        <taxon>Eukaryota</taxon>
        <taxon>Viridiplantae</taxon>
        <taxon>Streptophyta</taxon>
        <taxon>Embryophyta</taxon>
        <taxon>Tracheophyta</taxon>
        <taxon>Spermatophyta</taxon>
        <taxon>Magnoliopsida</taxon>
        <taxon>eudicotyledons</taxon>
        <taxon>Gunneridae</taxon>
        <taxon>Pentapetalae</taxon>
        <taxon>asterids</taxon>
        <taxon>lamiids</taxon>
        <taxon>Lamiales</taxon>
        <taxon>Pedaliaceae</taxon>
        <taxon>Sesamum</taxon>
    </lineage>
</organism>
<reference evidence="2" key="2">
    <citation type="journal article" date="2024" name="Plant">
        <title>Genomic evolution and insights into agronomic trait innovations of Sesamum species.</title>
        <authorList>
            <person name="Miao H."/>
            <person name="Wang L."/>
            <person name="Qu L."/>
            <person name="Liu H."/>
            <person name="Sun Y."/>
            <person name="Le M."/>
            <person name="Wang Q."/>
            <person name="Wei S."/>
            <person name="Zheng Y."/>
            <person name="Lin W."/>
            <person name="Duan Y."/>
            <person name="Cao H."/>
            <person name="Xiong S."/>
            <person name="Wang X."/>
            <person name="Wei L."/>
            <person name="Li C."/>
            <person name="Ma Q."/>
            <person name="Ju M."/>
            <person name="Zhao R."/>
            <person name="Li G."/>
            <person name="Mu C."/>
            <person name="Tian Q."/>
            <person name="Mei H."/>
            <person name="Zhang T."/>
            <person name="Gao T."/>
            <person name="Zhang H."/>
        </authorList>
    </citation>
    <scope>NUCLEOTIDE SEQUENCE</scope>
    <source>
        <strain evidence="2">G02</strain>
    </source>
</reference>
<proteinExistence type="predicted"/>
<feature type="domain" description="Retrotransposon Copia-like N-terminal" evidence="1">
    <location>
        <begin position="29"/>
        <end position="72"/>
    </location>
</feature>
<dbReference type="Pfam" id="PF14244">
    <property type="entry name" value="Retrotran_gag_3"/>
    <property type="match status" value="1"/>
</dbReference>
<dbReference type="EMBL" id="JACGWJ010000006">
    <property type="protein sequence ID" value="KAL0412817.1"/>
    <property type="molecule type" value="Genomic_DNA"/>
</dbReference>
<comment type="caution">
    <text evidence="2">The sequence shown here is derived from an EMBL/GenBank/DDBJ whole genome shotgun (WGS) entry which is preliminary data.</text>
</comment>
<dbReference type="PANTHER" id="PTHR37610:SF40">
    <property type="entry name" value="OS01G0909600 PROTEIN"/>
    <property type="match status" value="1"/>
</dbReference>
<sequence length="89" mass="9783">MASTSNSFSHGSGEEIRTAVTTARNQSGENYGLVMISAPFNGTNWLMWSRSVRIALEGKDKLGFIDGSYMKPHDGSADLKQWRITDSLV</sequence>